<feature type="transmembrane region" description="Helical" evidence="1">
    <location>
        <begin position="98"/>
        <end position="117"/>
    </location>
</feature>
<organism evidence="2 3">
    <name type="scientific">Amycolatopsis umgeniensis</name>
    <dbReference type="NCBI Taxonomy" id="336628"/>
    <lineage>
        <taxon>Bacteria</taxon>
        <taxon>Bacillati</taxon>
        <taxon>Actinomycetota</taxon>
        <taxon>Actinomycetes</taxon>
        <taxon>Pseudonocardiales</taxon>
        <taxon>Pseudonocardiaceae</taxon>
        <taxon>Amycolatopsis</taxon>
    </lineage>
</organism>
<evidence type="ECO:0000256" key="1">
    <source>
        <dbReference type="SAM" id="Phobius"/>
    </source>
</evidence>
<reference evidence="2 3" key="1">
    <citation type="submission" date="2020-08" db="EMBL/GenBank/DDBJ databases">
        <title>Sequencing the genomes of 1000 actinobacteria strains.</title>
        <authorList>
            <person name="Klenk H.-P."/>
        </authorList>
    </citation>
    <scope>NUCLEOTIDE SEQUENCE [LARGE SCALE GENOMIC DNA]</scope>
    <source>
        <strain evidence="2 3">DSM 45272</strain>
    </source>
</reference>
<feature type="transmembrane region" description="Helical" evidence="1">
    <location>
        <begin position="137"/>
        <end position="156"/>
    </location>
</feature>
<keyword evidence="3" id="KW-1185">Reference proteome</keyword>
<keyword evidence="1" id="KW-0812">Transmembrane</keyword>
<evidence type="ECO:0000313" key="2">
    <source>
        <dbReference type="EMBL" id="MBB5852822.1"/>
    </source>
</evidence>
<keyword evidence="1" id="KW-1133">Transmembrane helix</keyword>
<evidence type="ECO:0000313" key="3">
    <source>
        <dbReference type="Proteomes" id="UP000580861"/>
    </source>
</evidence>
<proteinExistence type="predicted"/>
<protein>
    <submittedName>
        <fullName evidence="2">Uncharacterized protein</fullName>
    </submittedName>
</protein>
<gene>
    <name evidence="2" type="ORF">HDA45_002909</name>
</gene>
<dbReference type="Proteomes" id="UP000580861">
    <property type="component" value="Unassembled WGS sequence"/>
</dbReference>
<comment type="caution">
    <text evidence="2">The sequence shown here is derived from an EMBL/GenBank/DDBJ whole genome shotgun (WGS) entry which is preliminary data.</text>
</comment>
<sequence length="185" mass="19748">MTGPYGYPAQPGPAGFGYHAPQTRPSGATAIIAALLGLVAAGAAGYLPVYFFLELPSGFSIGDLPGLVLTELGLYLLAALLLLVGALSAFFRSVAGAVLLVLGSLLVITAVLMEPLAFNGAYGLYFRVQFEFETFVALVRVVMFAVVPFTLIFAIIPPTLKYLRWRPTPAPPYRPQNQFPPQAGW</sequence>
<feature type="transmembrane region" description="Helical" evidence="1">
    <location>
        <begin position="30"/>
        <end position="52"/>
    </location>
</feature>
<feature type="transmembrane region" description="Helical" evidence="1">
    <location>
        <begin position="72"/>
        <end position="91"/>
    </location>
</feature>
<keyword evidence="1" id="KW-0472">Membrane</keyword>
<accession>A0A841B2J0</accession>
<name>A0A841B2J0_9PSEU</name>
<dbReference type="RefSeq" id="WP_184895537.1">
    <property type="nucleotide sequence ID" value="NZ_JACHMX010000001.1"/>
</dbReference>
<dbReference type="AlphaFoldDB" id="A0A841B2J0"/>
<dbReference type="EMBL" id="JACHMX010000001">
    <property type="protein sequence ID" value="MBB5852822.1"/>
    <property type="molecule type" value="Genomic_DNA"/>
</dbReference>